<dbReference type="EMBL" id="JAQQWL010000008">
    <property type="protein sequence ID" value="KAK8061760.1"/>
    <property type="molecule type" value="Genomic_DNA"/>
</dbReference>
<evidence type="ECO:0000256" key="2">
    <source>
        <dbReference type="SAM" id="Phobius"/>
    </source>
</evidence>
<proteinExistence type="predicted"/>
<dbReference type="RefSeq" id="XP_066715022.1">
    <property type="nucleotide sequence ID" value="XM_066859535.1"/>
</dbReference>
<name>A0ABR1UUM8_9PEZI</name>
<protein>
    <submittedName>
        <fullName evidence="3">Uncharacterized protein</fullName>
    </submittedName>
</protein>
<comment type="caution">
    <text evidence="3">The sequence shown here is derived from an EMBL/GenBank/DDBJ whole genome shotgun (WGS) entry which is preliminary data.</text>
</comment>
<keyword evidence="2" id="KW-0812">Transmembrane</keyword>
<feature type="transmembrane region" description="Helical" evidence="2">
    <location>
        <begin position="12"/>
        <end position="34"/>
    </location>
</feature>
<feature type="compositionally biased region" description="Polar residues" evidence="1">
    <location>
        <begin position="308"/>
        <end position="322"/>
    </location>
</feature>
<organism evidence="3 4">
    <name type="scientific">Apiospora phragmitis</name>
    <dbReference type="NCBI Taxonomy" id="2905665"/>
    <lineage>
        <taxon>Eukaryota</taxon>
        <taxon>Fungi</taxon>
        <taxon>Dikarya</taxon>
        <taxon>Ascomycota</taxon>
        <taxon>Pezizomycotina</taxon>
        <taxon>Sordariomycetes</taxon>
        <taxon>Xylariomycetidae</taxon>
        <taxon>Amphisphaeriales</taxon>
        <taxon>Apiosporaceae</taxon>
        <taxon>Apiospora</taxon>
    </lineage>
</organism>
<sequence length="322" mass="34676">MASATEKAQVAAPLRVVAIATFLPAFALCVAHGARSGRPVPVVGLVPLAFSSGLSIFLLVRQRRYNKKNKSKKKQAQPRNPVLTFFADVVLAAALMVVLVFTWIQTGGSAELAMLAAYATIPLLINFFIHLYLAVREFSRGLAIPALIQYLAWQVVPGACPDCGRHLRPESTPAMPWFASTSSPSNPNPSAPPNSFFRSFKMPSSMKAWKKTSSSSDGGRAAFLPPWFPGQQHRYAALEGEDGNENVPHHNGAADRGGDDVIEEPVPAAAAPYRDDPEAAGEPSTPATDLLEEPEEVEVVSKKKKRSQGSLDQGSSRVWSDS</sequence>
<feature type="region of interest" description="Disordered" evidence="1">
    <location>
        <begin position="241"/>
        <end position="322"/>
    </location>
</feature>
<evidence type="ECO:0000256" key="1">
    <source>
        <dbReference type="SAM" id="MobiDB-lite"/>
    </source>
</evidence>
<feature type="transmembrane region" description="Helical" evidence="2">
    <location>
        <begin position="116"/>
        <end position="135"/>
    </location>
</feature>
<reference evidence="3 4" key="1">
    <citation type="submission" date="2023-01" db="EMBL/GenBank/DDBJ databases">
        <title>Analysis of 21 Apiospora genomes using comparative genomics revels a genus with tremendous synthesis potential of carbohydrate active enzymes and secondary metabolites.</title>
        <authorList>
            <person name="Sorensen T."/>
        </authorList>
    </citation>
    <scope>NUCLEOTIDE SEQUENCE [LARGE SCALE GENOMIC DNA]</scope>
    <source>
        <strain evidence="3 4">CBS 135458</strain>
    </source>
</reference>
<keyword evidence="2" id="KW-0472">Membrane</keyword>
<evidence type="ECO:0000313" key="3">
    <source>
        <dbReference type="EMBL" id="KAK8061760.1"/>
    </source>
</evidence>
<keyword evidence="4" id="KW-1185">Reference proteome</keyword>
<dbReference type="GeneID" id="92092598"/>
<gene>
    <name evidence="3" type="ORF">PG994_008126</name>
</gene>
<feature type="region of interest" description="Disordered" evidence="1">
    <location>
        <begin position="177"/>
        <end position="196"/>
    </location>
</feature>
<evidence type="ECO:0000313" key="4">
    <source>
        <dbReference type="Proteomes" id="UP001480595"/>
    </source>
</evidence>
<feature type="transmembrane region" description="Helical" evidence="2">
    <location>
        <begin position="40"/>
        <end position="60"/>
    </location>
</feature>
<feature type="transmembrane region" description="Helical" evidence="2">
    <location>
        <begin position="81"/>
        <end position="104"/>
    </location>
</feature>
<dbReference type="Proteomes" id="UP001480595">
    <property type="component" value="Unassembled WGS sequence"/>
</dbReference>
<keyword evidence="2" id="KW-1133">Transmembrane helix</keyword>
<accession>A0ABR1UUM8</accession>